<evidence type="ECO:0000313" key="1">
    <source>
        <dbReference type="Proteomes" id="UP000515152"/>
    </source>
</evidence>
<sequence>MALKVVASDLSSNIDAVSNLDPRITFNSRMTVCQLRKYGEVFNNLLAGQNQITEDTKKNLMEELISTFETTVQENIVLDGQLCEETQDEKGERTTIDDLLDEKIVETSKKRSCYPKRISHFVVRSLKAERKLMEMYGHVNDTEEMEQEAFQDCIMKNVSEAAPGRFKQVTAAMKSLQEVYIRAEGLHQVLSANPSAQSLEIDRELFGSYREERAPLFCEADSEKSHVETSACHSPVP</sequence>
<dbReference type="GO" id="GO:0000070">
    <property type="term" value="P:mitotic sister chromatid segregation"/>
    <property type="evidence" value="ECO:0007669"/>
    <property type="project" value="InterPro"/>
</dbReference>
<dbReference type="AlphaFoldDB" id="A0A6P3VWE3"/>
<evidence type="ECO:0000313" key="2">
    <source>
        <dbReference type="RefSeq" id="XP_012682798.1"/>
    </source>
</evidence>
<proteinExistence type="predicted"/>
<dbReference type="PANTHER" id="PTHR31749:SF3">
    <property type="entry name" value="KINETOCHORE-ASSOCIATED PROTEIN NSL1 HOMOLOG"/>
    <property type="match status" value="1"/>
</dbReference>
<keyword evidence="1" id="KW-1185">Reference proteome</keyword>
<dbReference type="OrthoDB" id="5973266at2759"/>
<dbReference type="CTD" id="25936"/>
<organism evidence="1 2">
    <name type="scientific">Clupea harengus</name>
    <name type="common">Atlantic herring</name>
    <dbReference type="NCBI Taxonomy" id="7950"/>
    <lineage>
        <taxon>Eukaryota</taxon>
        <taxon>Metazoa</taxon>
        <taxon>Chordata</taxon>
        <taxon>Craniata</taxon>
        <taxon>Vertebrata</taxon>
        <taxon>Euteleostomi</taxon>
        <taxon>Actinopterygii</taxon>
        <taxon>Neopterygii</taxon>
        <taxon>Teleostei</taxon>
        <taxon>Clupei</taxon>
        <taxon>Clupeiformes</taxon>
        <taxon>Clupeoidei</taxon>
        <taxon>Clupeidae</taxon>
        <taxon>Clupea</taxon>
    </lineage>
</organism>
<name>A0A6P3VWE3_CLUHA</name>
<accession>A0A6P3VWE3</accession>
<dbReference type="PANTHER" id="PTHR31749">
    <property type="entry name" value="KINETOCHORE-ASSOCIATED PROTEIN NSL1 HOMOLOG"/>
    <property type="match status" value="1"/>
</dbReference>
<dbReference type="InterPro" id="IPR013950">
    <property type="entry name" value="Mis14/Nsl1"/>
</dbReference>
<dbReference type="Pfam" id="PF08641">
    <property type="entry name" value="Mis14"/>
    <property type="match status" value="1"/>
</dbReference>
<dbReference type="Proteomes" id="UP000515152">
    <property type="component" value="Chromosome 15"/>
</dbReference>
<protein>
    <submittedName>
        <fullName evidence="2">Kinetochore-associated protein NSL1 homolog isoform X1</fullName>
    </submittedName>
</protein>
<dbReference type="GO" id="GO:0000444">
    <property type="term" value="C:MIS12/MIND type complex"/>
    <property type="evidence" value="ECO:0007669"/>
    <property type="project" value="TreeGrafter"/>
</dbReference>
<dbReference type="KEGG" id="char:105900091"/>
<dbReference type="RefSeq" id="XP_012682798.1">
    <property type="nucleotide sequence ID" value="XM_012827344.3"/>
</dbReference>
<gene>
    <name evidence="2" type="primary">nsl1</name>
</gene>
<dbReference type="GeneID" id="105900091"/>
<reference evidence="2" key="1">
    <citation type="submission" date="2025-08" db="UniProtKB">
        <authorList>
            <consortium name="RefSeq"/>
        </authorList>
    </citation>
    <scope>IDENTIFICATION</scope>
</reference>